<keyword evidence="3" id="KW-0221">Differentiation</keyword>
<sequence>MAMKIFLLLHLVFWLSLIILIIFHVKYSKSATAATSHIRHHNPLTNRKTLASNFNFTPFLTHHHHHNNLPDQGGTQIDPRYGVEKRLVPTGPNPLHH</sequence>
<organism evidence="6 7">
    <name type="scientific">Tagetes erecta</name>
    <name type="common">African marigold</name>
    <dbReference type="NCBI Taxonomy" id="13708"/>
    <lineage>
        <taxon>Eukaryota</taxon>
        <taxon>Viridiplantae</taxon>
        <taxon>Streptophyta</taxon>
        <taxon>Embryophyta</taxon>
        <taxon>Tracheophyta</taxon>
        <taxon>Spermatophyta</taxon>
        <taxon>Magnoliopsida</taxon>
        <taxon>eudicotyledons</taxon>
        <taxon>Gunneridae</taxon>
        <taxon>Pentapetalae</taxon>
        <taxon>asterids</taxon>
        <taxon>campanulids</taxon>
        <taxon>Asterales</taxon>
        <taxon>Asteraceae</taxon>
        <taxon>Asteroideae</taxon>
        <taxon>Heliantheae alliance</taxon>
        <taxon>Tageteae</taxon>
        <taxon>Tagetes</taxon>
    </lineage>
</organism>
<evidence type="ECO:0000313" key="7">
    <source>
        <dbReference type="Proteomes" id="UP001229421"/>
    </source>
</evidence>
<dbReference type="InterPro" id="IPR039618">
    <property type="entry name" value="CLE9-13"/>
</dbReference>
<reference evidence="6" key="1">
    <citation type="journal article" date="2023" name="bioRxiv">
        <title>Improved chromosome-level genome assembly for marigold (Tagetes erecta).</title>
        <authorList>
            <person name="Jiang F."/>
            <person name="Yuan L."/>
            <person name="Wang S."/>
            <person name="Wang H."/>
            <person name="Xu D."/>
            <person name="Wang A."/>
            <person name="Fan W."/>
        </authorList>
    </citation>
    <scope>NUCLEOTIDE SEQUENCE</scope>
    <source>
        <strain evidence="6">WSJ</strain>
        <tissue evidence="6">Leaf</tissue>
    </source>
</reference>
<dbReference type="Proteomes" id="UP001229421">
    <property type="component" value="Unassembled WGS sequence"/>
</dbReference>
<evidence type="ECO:0008006" key="8">
    <source>
        <dbReference type="Google" id="ProtNLM"/>
    </source>
</evidence>
<evidence type="ECO:0000256" key="5">
    <source>
        <dbReference type="SAM" id="MobiDB-lite"/>
    </source>
</evidence>
<evidence type="ECO:0000256" key="3">
    <source>
        <dbReference type="ARBA" id="ARBA00022782"/>
    </source>
</evidence>
<comment type="similarity">
    <text evidence="1">Belongs to the CLV3/ESR signal peptide family.</text>
</comment>
<keyword evidence="2" id="KW-0217">Developmental protein</keyword>
<accession>A0AAD8KMN1</accession>
<evidence type="ECO:0000313" key="6">
    <source>
        <dbReference type="EMBL" id="KAK1425608.1"/>
    </source>
</evidence>
<dbReference type="PANTHER" id="PTHR34359:SF28">
    <property type="entry name" value="CLAVATA3_ESR (CLE)-RELATED PROTEIN 12"/>
    <property type="match status" value="1"/>
</dbReference>
<evidence type="ECO:0000256" key="4">
    <source>
        <dbReference type="ARBA" id="ARBA00023278"/>
    </source>
</evidence>
<evidence type="ECO:0000256" key="1">
    <source>
        <dbReference type="ARBA" id="ARBA00005416"/>
    </source>
</evidence>
<dbReference type="GO" id="GO:0030154">
    <property type="term" value="P:cell differentiation"/>
    <property type="evidence" value="ECO:0007669"/>
    <property type="project" value="UniProtKB-KW"/>
</dbReference>
<keyword evidence="4" id="KW-0379">Hydroxylation</keyword>
<protein>
    <recommendedName>
        <fullName evidence="8">CLAVATA3/ESR (CLE)-related protein 13</fullName>
    </recommendedName>
</protein>
<feature type="region of interest" description="Disordered" evidence="5">
    <location>
        <begin position="65"/>
        <end position="97"/>
    </location>
</feature>
<gene>
    <name evidence="6" type="ORF">QVD17_20962</name>
</gene>
<keyword evidence="7" id="KW-1185">Reference proteome</keyword>
<evidence type="ECO:0000256" key="2">
    <source>
        <dbReference type="ARBA" id="ARBA00022473"/>
    </source>
</evidence>
<proteinExistence type="inferred from homology"/>
<dbReference type="EMBL" id="JAUHHV010000005">
    <property type="protein sequence ID" value="KAK1425608.1"/>
    <property type="molecule type" value="Genomic_DNA"/>
</dbReference>
<dbReference type="PANTHER" id="PTHR34359">
    <property type="entry name" value="CLAVATA3/ESR (CLE)-RELATED PROTEIN 10"/>
    <property type="match status" value="1"/>
</dbReference>
<name>A0AAD8KMN1_TARER</name>
<dbReference type="AlphaFoldDB" id="A0AAD8KMN1"/>
<comment type="caution">
    <text evidence="6">The sequence shown here is derived from an EMBL/GenBank/DDBJ whole genome shotgun (WGS) entry which is preliminary data.</text>
</comment>